<evidence type="ECO:0000256" key="1">
    <source>
        <dbReference type="ARBA" id="ARBA00004370"/>
    </source>
</evidence>
<dbReference type="EMBL" id="JAACJM010000164">
    <property type="protein sequence ID" value="KAF5341432.1"/>
    <property type="molecule type" value="Genomic_DNA"/>
</dbReference>
<proteinExistence type="predicted"/>
<accession>A0A8H5CGI2</accession>
<dbReference type="Gene3D" id="1.50.40.10">
    <property type="entry name" value="Mitochondrial carrier domain"/>
    <property type="match status" value="1"/>
</dbReference>
<dbReference type="OrthoDB" id="21292at2759"/>
<protein>
    <submittedName>
        <fullName evidence="6">Uncharacterized protein</fullName>
    </submittedName>
</protein>
<evidence type="ECO:0000256" key="2">
    <source>
        <dbReference type="ARBA" id="ARBA00022692"/>
    </source>
</evidence>
<gene>
    <name evidence="6" type="ORF">D9758_014747</name>
</gene>
<comment type="caution">
    <text evidence="6">The sequence shown here is derived from an EMBL/GenBank/DDBJ whole genome shotgun (WGS) entry which is preliminary data.</text>
</comment>
<keyword evidence="3 5" id="KW-1133">Transmembrane helix</keyword>
<comment type="subcellular location">
    <subcellularLocation>
        <location evidence="1">Membrane</location>
    </subcellularLocation>
</comment>
<evidence type="ECO:0000256" key="5">
    <source>
        <dbReference type="SAM" id="Phobius"/>
    </source>
</evidence>
<keyword evidence="4 5" id="KW-0472">Membrane</keyword>
<keyword evidence="2 5" id="KW-0812">Transmembrane</keyword>
<organism evidence="6 7">
    <name type="scientific">Tetrapyrgos nigripes</name>
    <dbReference type="NCBI Taxonomy" id="182062"/>
    <lineage>
        <taxon>Eukaryota</taxon>
        <taxon>Fungi</taxon>
        <taxon>Dikarya</taxon>
        <taxon>Basidiomycota</taxon>
        <taxon>Agaricomycotina</taxon>
        <taxon>Agaricomycetes</taxon>
        <taxon>Agaricomycetidae</taxon>
        <taxon>Agaricales</taxon>
        <taxon>Marasmiineae</taxon>
        <taxon>Marasmiaceae</taxon>
        <taxon>Tetrapyrgos</taxon>
    </lineage>
</organism>
<dbReference type="InterPro" id="IPR023395">
    <property type="entry name" value="MCP_dom_sf"/>
</dbReference>
<dbReference type="SUPFAM" id="SSF103506">
    <property type="entry name" value="Mitochondrial carrier"/>
    <property type="match status" value="1"/>
</dbReference>
<reference evidence="6 7" key="1">
    <citation type="journal article" date="2020" name="ISME J.">
        <title>Uncovering the hidden diversity of litter-decomposition mechanisms in mushroom-forming fungi.</title>
        <authorList>
            <person name="Floudas D."/>
            <person name="Bentzer J."/>
            <person name="Ahren D."/>
            <person name="Johansson T."/>
            <person name="Persson P."/>
            <person name="Tunlid A."/>
        </authorList>
    </citation>
    <scope>NUCLEOTIDE SEQUENCE [LARGE SCALE GENOMIC DNA]</scope>
    <source>
        <strain evidence="6 7">CBS 291.85</strain>
    </source>
</reference>
<dbReference type="Proteomes" id="UP000559256">
    <property type="component" value="Unassembled WGS sequence"/>
</dbReference>
<feature type="transmembrane region" description="Helical" evidence="5">
    <location>
        <begin position="80"/>
        <end position="103"/>
    </location>
</feature>
<name>A0A8H5CGI2_9AGAR</name>
<sequence length="239" mass="27011">MFQNQSKPLDSKKGITSPGPIVNGYFSMFHRVYKLKGWAGLYKGFTYRLSSWEPRTALHVLLTPAECQSPWKLYLIPGLFFSYLLSLLWTGVIGTIATTAIAWKILDEGRKNHNKVLKWVFVGVYVAVIVVTALVTCPLQVLLIRLTLQRNHGPCVEGEYVDAVSGPRMEVEQVAKLELKEYSKDVEAIGLRNEDDLYTSLHNCFIHMKQEEGIKVFYQAYWVTLLSGVFSSGMSVIAL</sequence>
<feature type="transmembrane region" description="Helical" evidence="5">
    <location>
        <begin position="123"/>
        <end position="144"/>
    </location>
</feature>
<keyword evidence="7" id="KW-1185">Reference proteome</keyword>
<dbReference type="GO" id="GO:0016020">
    <property type="term" value="C:membrane"/>
    <property type="evidence" value="ECO:0007669"/>
    <property type="project" value="UniProtKB-SubCell"/>
</dbReference>
<dbReference type="AlphaFoldDB" id="A0A8H5CGI2"/>
<evidence type="ECO:0000256" key="3">
    <source>
        <dbReference type="ARBA" id="ARBA00022989"/>
    </source>
</evidence>
<evidence type="ECO:0000313" key="7">
    <source>
        <dbReference type="Proteomes" id="UP000559256"/>
    </source>
</evidence>
<evidence type="ECO:0000256" key="4">
    <source>
        <dbReference type="ARBA" id="ARBA00023136"/>
    </source>
</evidence>
<evidence type="ECO:0000313" key="6">
    <source>
        <dbReference type="EMBL" id="KAF5341432.1"/>
    </source>
</evidence>
<feature type="transmembrane region" description="Helical" evidence="5">
    <location>
        <begin position="216"/>
        <end position="238"/>
    </location>
</feature>